<organism evidence="1 2">
    <name type="scientific">Haematococcus lacustris</name>
    <name type="common">Green alga</name>
    <name type="synonym">Haematococcus pluvialis</name>
    <dbReference type="NCBI Taxonomy" id="44745"/>
    <lineage>
        <taxon>Eukaryota</taxon>
        <taxon>Viridiplantae</taxon>
        <taxon>Chlorophyta</taxon>
        <taxon>core chlorophytes</taxon>
        <taxon>Chlorophyceae</taxon>
        <taxon>CS clade</taxon>
        <taxon>Chlamydomonadales</taxon>
        <taxon>Haematococcaceae</taxon>
        <taxon>Haematococcus</taxon>
    </lineage>
</organism>
<evidence type="ECO:0000313" key="2">
    <source>
        <dbReference type="Proteomes" id="UP000485058"/>
    </source>
</evidence>
<dbReference type="EMBL" id="BLLF01002675">
    <property type="protein sequence ID" value="GFH24943.1"/>
    <property type="molecule type" value="Genomic_DNA"/>
</dbReference>
<accession>A0A699ZQH8</accession>
<name>A0A699ZQH8_HAELA</name>
<comment type="caution">
    <text evidence="1">The sequence shown here is derived from an EMBL/GenBank/DDBJ whole genome shotgun (WGS) entry which is preliminary data.</text>
</comment>
<keyword evidence="2" id="KW-1185">Reference proteome</keyword>
<protein>
    <submittedName>
        <fullName evidence="1">Harbinger transposase-derived nuclease</fullName>
    </submittedName>
</protein>
<reference evidence="1 2" key="1">
    <citation type="submission" date="2020-02" db="EMBL/GenBank/DDBJ databases">
        <title>Draft genome sequence of Haematococcus lacustris strain NIES-144.</title>
        <authorList>
            <person name="Morimoto D."/>
            <person name="Nakagawa S."/>
            <person name="Yoshida T."/>
            <person name="Sawayama S."/>
        </authorList>
    </citation>
    <scope>NUCLEOTIDE SEQUENCE [LARGE SCALE GENOMIC DNA]</scope>
    <source>
        <strain evidence="1 2">NIES-144</strain>
    </source>
</reference>
<feature type="non-terminal residue" evidence="1">
    <location>
        <position position="1"/>
    </location>
</feature>
<evidence type="ECO:0000313" key="1">
    <source>
        <dbReference type="EMBL" id="GFH24943.1"/>
    </source>
</evidence>
<proteinExistence type="predicted"/>
<sequence>RSASSFLAARRPLPSQRVLSADENIPPRPRNYKAYYRLVRNCLDDRYPTEFHIPRNIFMLVVAAVENHPTLVRDCWRRDHLTVEEQVAVALSYYAKGSNYSQVGAQWGCSQASVSQCVRNVSLAIQESLGHYKRSGVISIDITTKGV</sequence>
<feature type="non-terminal residue" evidence="1">
    <location>
        <position position="147"/>
    </location>
</feature>
<dbReference type="Proteomes" id="UP000485058">
    <property type="component" value="Unassembled WGS sequence"/>
</dbReference>
<gene>
    <name evidence="1" type="ORF">HaLaN_22824</name>
</gene>
<dbReference type="AlphaFoldDB" id="A0A699ZQH8"/>